<protein>
    <recommendedName>
        <fullName evidence="4">RRM domain-containing protein</fullName>
    </recommendedName>
</protein>
<dbReference type="CDD" id="cd00590">
    <property type="entry name" value="RRM_SF"/>
    <property type="match status" value="1"/>
</dbReference>
<feature type="non-terminal residue" evidence="2">
    <location>
        <position position="1"/>
    </location>
</feature>
<feature type="compositionally biased region" description="Polar residues" evidence="1">
    <location>
        <begin position="123"/>
        <end position="133"/>
    </location>
</feature>
<organism evidence="2 3">
    <name type="scientific">Pseudocercospora fijiensis (strain CIRAD86)</name>
    <name type="common">Black leaf streak disease fungus</name>
    <name type="synonym">Mycosphaerella fijiensis</name>
    <dbReference type="NCBI Taxonomy" id="383855"/>
    <lineage>
        <taxon>Eukaryota</taxon>
        <taxon>Fungi</taxon>
        <taxon>Dikarya</taxon>
        <taxon>Ascomycota</taxon>
        <taxon>Pezizomycotina</taxon>
        <taxon>Dothideomycetes</taxon>
        <taxon>Dothideomycetidae</taxon>
        <taxon>Mycosphaerellales</taxon>
        <taxon>Mycosphaerellaceae</taxon>
        <taxon>Pseudocercospora</taxon>
    </lineage>
</organism>
<dbReference type="OrthoDB" id="5367448at2759"/>
<dbReference type="Proteomes" id="UP000016932">
    <property type="component" value="Unassembled WGS sequence"/>
</dbReference>
<evidence type="ECO:0008006" key="4">
    <source>
        <dbReference type="Google" id="ProtNLM"/>
    </source>
</evidence>
<sequence>MASIVRSTAARAVHLRISPRPSNLGESREILRLISQFGEVEYFKNLKYDSLAAPNSTLVIFRDEDAAYDCLKRMPIRFRMCRAPVLEDQEPESTQQEHASMAAQQHPQPNAAAGPKRGGAWGLSQTRSMSTASLPEPPSRPYQMPFQAPPPPPPLESRLFQILVNPARINFRDQINMRSYHGSFRIDTKSIAQRHLQQVVPLPGLSCVNWRATDKPWRIIDKERDEEHNGPQRRKSLKELYEEGARKSKP</sequence>
<feature type="region of interest" description="Disordered" evidence="1">
    <location>
        <begin position="221"/>
        <end position="250"/>
    </location>
</feature>
<dbReference type="GeneID" id="19331693"/>
<gene>
    <name evidence="2" type="ORF">MYCFIDRAFT_153524</name>
</gene>
<dbReference type="EMBL" id="KB446558">
    <property type="protein sequence ID" value="EME82763.1"/>
    <property type="molecule type" value="Genomic_DNA"/>
</dbReference>
<dbReference type="eggNOG" id="ENOG502SX98">
    <property type="taxonomic scope" value="Eukaryota"/>
</dbReference>
<feature type="compositionally biased region" description="Basic and acidic residues" evidence="1">
    <location>
        <begin position="237"/>
        <end position="250"/>
    </location>
</feature>
<evidence type="ECO:0000256" key="1">
    <source>
        <dbReference type="SAM" id="MobiDB-lite"/>
    </source>
</evidence>
<proteinExistence type="predicted"/>
<evidence type="ECO:0000313" key="3">
    <source>
        <dbReference type="Proteomes" id="UP000016932"/>
    </source>
</evidence>
<accession>M3B042</accession>
<keyword evidence="3" id="KW-1185">Reference proteome</keyword>
<name>M3B042_PSEFD</name>
<evidence type="ECO:0000313" key="2">
    <source>
        <dbReference type="EMBL" id="EME82763.1"/>
    </source>
</evidence>
<dbReference type="AlphaFoldDB" id="M3B042"/>
<feature type="region of interest" description="Disordered" evidence="1">
    <location>
        <begin position="88"/>
        <end position="142"/>
    </location>
</feature>
<dbReference type="VEuPathDB" id="FungiDB:MYCFIDRAFT_153524"/>
<dbReference type="RefSeq" id="XP_007926193.1">
    <property type="nucleotide sequence ID" value="XM_007928002.1"/>
</dbReference>
<feature type="compositionally biased region" description="Low complexity" evidence="1">
    <location>
        <begin position="102"/>
        <end position="115"/>
    </location>
</feature>
<reference evidence="2 3" key="1">
    <citation type="journal article" date="2012" name="PLoS Pathog.">
        <title>Diverse lifestyles and strategies of plant pathogenesis encoded in the genomes of eighteen Dothideomycetes fungi.</title>
        <authorList>
            <person name="Ohm R.A."/>
            <person name="Feau N."/>
            <person name="Henrissat B."/>
            <person name="Schoch C.L."/>
            <person name="Horwitz B.A."/>
            <person name="Barry K.W."/>
            <person name="Condon B.J."/>
            <person name="Copeland A.C."/>
            <person name="Dhillon B."/>
            <person name="Glaser F."/>
            <person name="Hesse C.N."/>
            <person name="Kosti I."/>
            <person name="LaButti K."/>
            <person name="Lindquist E.A."/>
            <person name="Lucas S."/>
            <person name="Salamov A.A."/>
            <person name="Bradshaw R.E."/>
            <person name="Ciuffetti L."/>
            <person name="Hamelin R.C."/>
            <person name="Kema G.H.J."/>
            <person name="Lawrence C."/>
            <person name="Scott J.A."/>
            <person name="Spatafora J.W."/>
            <person name="Turgeon B.G."/>
            <person name="de Wit P.J.G.M."/>
            <person name="Zhong S."/>
            <person name="Goodwin S.B."/>
            <person name="Grigoriev I.V."/>
        </authorList>
    </citation>
    <scope>NUCLEOTIDE SEQUENCE [LARGE SCALE GENOMIC DNA]</scope>
    <source>
        <strain evidence="2 3">CIRAD86</strain>
    </source>
</reference>
<dbReference type="HOGENOM" id="CLU_093941_0_0_1"/>
<dbReference type="KEGG" id="pfj:MYCFIDRAFT_153524"/>
<feature type="compositionally biased region" description="Basic and acidic residues" evidence="1">
    <location>
        <begin position="221"/>
        <end position="230"/>
    </location>
</feature>